<proteinExistence type="predicted"/>
<protein>
    <submittedName>
        <fullName evidence="2">Uncharacterized protein</fullName>
    </submittedName>
</protein>
<reference evidence="2" key="2">
    <citation type="journal article" date="2015" name="Fish Shellfish Immunol.">
        <title>Early steps in the European eel (Anguilla anguilla)-Vibrio vulnificus interaction in the gills: Role of the RtxA13 toxin.</title>
        <authorList>
            <person name="Callol A."/>
            <person name="Pajuelo D."/>
            <person name="Ebbesson L."/>
            <person name="Teles M."/>
            <person name="MacKenzie S."/>
            <person name="Amaro C."/>
        </authorList>
    </citation>
    <scope>NUCLEOTIDE SEQUENCE</scope>
</reference>
<dbReference type="AlphaFoldDB" id="A0A0E9XZT8"/>
<organism evidence="2">
    <name type="scientific">Anguilla anguilla</name>
    <name type="common">European freshwater eel</name>
    <name type="synonym">Muraena anguilla</name>
    <dbReference type="NCBI Taxonomy" id="7936"/>
    <lineage>
        <taxon>Eukaryota</taxon>
        <taxon>Metazoa</taxon>
        <taxon>Chordata</taxon>
        <taxon>Craniata</taxon>
        <taxon>Vertebrata</taxon>
        <taxon>Euteleostomi</taxon>
        <taxon>Actinopterygii</taxon>
        <taxon>Neopterygii</taxon>
        <taxon>Teleostei</taxon>
        <taxon>Anguilliformes</taxon>
        <taxon>Anguillidae</taxon>
        <taxon>Anguilla</taxon>
    </lineage>
</organism>
<accession>A0A0E9XZT8</accession>
<sequence length="33" mass="3427">MQVLSVSLPGYHEATGVESGHMTGNTRGGVLLQ</sequence>
<dbReference type="EMBL" id="GBXM01000641">
    <property type="protein sequence ID" value="JAI07937.1"/>
    <property type="molecule type" value="Transcribed_RNA"/>
</dbReference>
<evidence type="ECO:0000313" key="2">
    <source>
        <dbReference type="EMBL" id="JAI07937.1"/>
    </source>
</evidence>
<feature type="region of interest" description="Disordered" evidence="1">
    <location>
        <begin position="14"/>
        <end position="33"/>
    </location>
</feature>
<name>A0A0E9XZT8_ANGAN</name>
<evidence type="ECO:0000256" key="1">
    <source>
        <dbReference type="SAM" id="MobiDB-lite"/>
    </source>
</evidence>
<reference evidence="2" key="1">
    <citation type="submission" date="2014-11" db="EMBL/GenBank/DDBJ databases">
        <authorList>
            <person name="Amaro Gonzalez C."/>
        </authorList>
    </citation>
    <scope>NUCLEOTIDE SEQUENCE</scope>
</reference>